<gene>
    <name evidence="1" type="ORF">Vadar_024554</name>
</gene>
<protein>
    <submittedName>
        <fullName evidence="1">Uncharacterized protein</fullName>
    </submittedName>
</protein>
<sequence length="200" mass="21778">MADQKVTTMVLKVDLQCPSCYKKVRKILAKFPQIRSQAYDEKQNTVTITVVCCNPEKFRDKLCCKGGKTIKTIEILEPPKPKPKPKEPEKPKPPPPAVRPPLGPRLSPPPSPPRHPRPAAALAPAPAPAPPVCVPAYPMYPVPVCCGQCYEGIPGGPCYQGYGRPVPSYDGYGYGGSRACYASRCDEYFSEENATGCTIM</sequence>
<accession>A0ACB7YHW7</accession>
<evidence type="ECO:0000313" key="1">
    <source>
        <dbReference type="EMBL" id="KAH7852414.1"/>
    </source>
</evidence>
<keyword evidence="2" id="KW-1185">Reference proteome</keyword>
<comment type="caution">
    <text evidence="1">The sequence shown here is derived from an EMBL/GenBank/DDBJ whole genome shotgun (WGS) entry which is preliminary data.</text>
</comment>
<proteinExistence type="predicted"/>
<evidence type="ECO:0000313" key="2">
    <source>
        <dbReference type="Proteomes" id="UP000828048"/>
    </source>
</evidence>
<dbReference type="Proteomes" id="UP000828048">
    <property type="component" value="Chromosome 8"/>
</dbReference>
<dbReference type="EMBL" id="CM037158">
    <property type="protein sequence ID" value="KAH7852414.1"/>
    <property type="molecule type" value="Genomic_DNA"/>
</dbReference>
<reference evidence="1 2" key="1">
    <citation type="journal article" date="2021" name="Hortic Res">
        <title>High-quality reference genome and annotation aids understanding of berry development for evergreen blueberry (Vaccinium darrowii).</title>
        <authorList>
            <person name="Yu J."/>
            <person name="Hulse-Kemp A.M."/>
            <person name="Babiker E."/>
            <person name="Staton M."/>
        </authorList>
    </citation>
    <scope>NUCLEOTIDE SEQUENCE [LARGE SCALE GENOMIC DNA]</scope>
    <source>
        <strain evidence="2">cv. NJ 8807/NJ 8810</strain>
        <tissue evidence="1">Young leaf</tissue>
    </source>
</reference>
<name>A0ACB7YHW7_9ERIC</name>
<organism evidence="1 2">
    <name type="scientific">Vaccinium darrowii</name>
    <dbReference type="NCBI Taxonomy" id="229202"/>
    <lineage>
        <taxon>Eukaryota</taxon>
        <taxon>Viridiplantae</taxon>
        <taxon>Streptophyta</taxon>
        <taxon>Embryophyta</taxon>
        <taxon>Tracheophyta</taxon>
        <taxon>Spermatophyta</taxon>
        <taxon>Magnoliopsida</taxon>
        <taxon>eudicotyledons</taxon>
        <taxon>Gunneridae</taxon>
        <taxon>Pentapetalae</taxon>
        <taxon>asterids</taxon>
        <taxon>Ericales</taxon>
        <taxon>Ericaceae</taxon>
        <taxon>Vaccinioideae</taxon>
        <taxon>Vaccinieae</taxon>
        <taxon>Vaccinium</taxon>
    </lineage>
</organism>